<proteinExistence type="predicted"/>
<gene>
    <name evidence="1" type="ORF">GPA24_18065</name>
</gene>
<dbReference type="InterPro" id="IPR021322">
    <property type="entry name" value="DUF2924"/>
</dbReference>
<protein>
    <submittedName>
        <fullName evidence="1">DUF2924 domain-containing protein</fullName>
    </submittedName>
</protein>
<dbReference type="Pfam" id="PF11149">
    <property type="entry name" value="DUF2924"/>
    <property type="match status" value="1"/>
</dbReference>
<keyword evidence="2" id="KW-1185">Reference proteome</keyword>
<name>A0ABX1NZG7_9RHOO</name>
<evidence type="ECO:0000313" key="1">
    <source>
        <dbReference type="EMBL" id="NMG17406.1"/>
    </source>
</evidence>
<dbReference type="RefSeq" id="WP_169203923.1">
    <property type="nucleotide sequence ID" value="NZ_CP059467.1"/>
</dbReference>
<accession>A0ABX1NZG7</accession>
<dbReference type="Proteomes" id="UP000633943">
    <property type="component" value="Unassembled WGS sequence"/>
</dbReference>
<comment type="caution">
    <text evidence="1">The sequence shown here is derived from an EMBL/GenBank/DDBJ whole genome shotgun (WGS) entry which is preliminary data.</text>
</comment>
<organism evidence="1 2">
    <name type="scientific">Aromatoleum bremense</name>
    <dbReference type="NCBI Taxonomy" id="76115"/>
    <lineage>
        <taxon>Bacteria</taxon>
        <taxon>Pseudomonadati</taxon>
        <taxon>Pseudomonadota</taxon>
        <taxon>Betaproteobacteria</taxon>
        <taxon>Rhodocyclales</taxon>
        <taxon>Rhodocyclaceae</taxon>
        <taxon>Aromatoleum</taxon>
    </lineage>
</organism>
<dbReference type="EMBL" id="WTVP01000076">
    <property type="protein sequence ID" value="NMG17406.1"/>
    <property type="molecule type" value="Genomic_DNA"/>
</dbReference>
<evidence type="ECO:0000313" key="2">
    <source>
        <dbReference type="Proteomes" id="UP000633943"/>
    </source>
</evidence>
<sequence length="147" mass="16590">MTKPPTIAAQLAALPTMPMKDLWALWDVHFPRRPGTWNRDYVTSRVAYKIQEAAHGGVDPDIRRRLVRLGESQSVFGKRRAEVHLMPGTVLLREYESNEYRVTVTPMGLYDLNGKVFKSLSAVARHITGVNWSGPAFFGVKPKEGKK</sequence>
<reference evidence="1 2" key="1">
    <citation type="submission" date="2019-12" db="EMBL/GenBank/DDBJ databases">
        <title>Comparative genomics gives insights into the taxonomy of the Azoarcus-Aromatoleum group and reveals separate origins of nif in the plant-associated Azoarcus and non-plant-associated Aromatoleum sub-groups.</title>
        <authorList>
            <person name="Lafos M."/>
            <person name="Maluk M."/>
            <person name="Batista M."/>
            <person name="Junghare M."/>
            <person name="Carmona M."/>
            <person name="Faoro H."/>
            <person name="Cruz L.M."/>
            <person name="Battistoni F."/>
            <person name="De Souza E."/>
            <person name="Pedrosa F."/>
            <person name="Chen W.-M."/>
            <person name="Poole P.S."/>
            <person name="Dixon R.A."/>
            <person name="James E.K."/>
        </authorList>
    </citation>
    <scope>NUCLEOTIDE SEQUENCE [LARGE SCALE GENOMIC DNA]</scope>
    <source>
        <strain evidence="1 2">PbN1</strain>
    </source>
</reference>